<gene>
    <name evidence="2" type="ORF">ACLA_051480</name>
</gene>
<dbReference type="eggNOG" id="ENOG502T49T">
    <property type="taxonomic scope" value="Eukaryota"/>
</dbReference>
<proteinExistence type="predicted"/>
<dbReference type="GeneID" id="4703859"/>
<protein>
    <submittedName>
        <fullName evidence="2">Uncharacterized protein</fullName>
    </submittedName>
</protein>
<feature type="compositionally biased region" description="Polar residues" evidence="1">
    <location>
        <begin position="104"/>
        <end position="114"/>
    </location>
</feature>
<feature type="compositionally biased region" description="Basic and acidic residues" evidence="1">
    <location>
        <begin position="115"/>
        <end position="144"/>
    </location>
</feature>
<dbReference type="RefSeq" id="XP_001272102.1">
    <property type="nucleotide sequence ID" value="XM_001272101.1"/>
</dbReference>
<feature type="region of interest" description="Disordered" evidence="1">
    <location>
        <begin position="82"/>
        <end position="144"/>
    </location>
</feature>
<keyword evidence="3" id="KW-1185">Reference proteome</keyword>
<sequence>MTSSPHLSLSIANDPIITIYLSYPLKQYLTYSNPHGTTIIIVSNMPHQVPTFTDRAEQSNAGTRPSGSAGYASVEALATTENNASGRVFGTGTGGTVTAPGYSSGLNSDVLQNAESDRPMSKAEAERMYEERMEEEYAKREGGA</sequence>
<evidence type="ECO:0000256" key="1">
    <source>
        <dbReference type="SAM" id="MobiDB-lite"/>
    </source>
</evidence>
<dbReference type="Proteomes" id="UP000006701">
    <property type="component" value="Unassembled WGS sequence"/>
</dbReference>
<accession>A1CIH1</accession>
<organism evidence="2 3">
    <name type="scientific">Aspergillus clavatus (strain ATCC 1007 / CBS 513.65 / DSM 816 / NCTC 3887 / NRRL 1 / QM 1276 / 107)</name>
    <dbReference type="NCBI Taxonomy" id="344612"/>
    <lineage>
        <taxon>Eukaryota</taxon>
        <taxon>Fungi</taxon>
        <taxon>Dikarya</taxon>
        <taxon>Ascomycota</taxon>
        <taxon>Pezizomycotina</taxon>
        <taxon>Eurotiomycetes</taxon>
        <taxon>Eurotiomycetidae</taxon>
        <taxon>Eurotiales</taxon>
        <taxon>Aspergillaceae</taxon>
        <taxon>Aspergillus</taxon>
        <taxon>Aspergillus subgen. Fumigati</taxon>
    </lineage>
</organism>
<dbReference type="KEGG" id="act:ACLA_051480"/>
<reference evidence="2 3" key="1">
    <citation type="journal article" date="2008" name="PLoS Genet.">
        <title>Genomic islands in the pathogenic filamentous fungus Aspergillus fumigatus.</title>
        <authorList>
            <person name="Fedorova N.D."/>
            <person name="Khaldi N."/>
            <person name="Joardar V.S."/>
            <person name="Maiti R."/>
            <person name="Amedeo P."/>
            <person name="Anderson M.J."/>
            <person name="Crabtree J."/>
            <person name="Silva J.C."/>
            <person name="Badger J.H."/>
            <person name="Albarraq A."/>
            <person name="Angiuoli S."/>
            <person name="Bussey H."/>
            <person name="Bowyer P."/>
            <person name="Cotty P.J."/>
            <person name="Dyer P.S."/>
            <person name="Egan A."/>
            <person name="Galens K."/>
            <person name="Fraser-Liggett C.M."/>
            <person name="Haas B.J."/>
            <person name="Inman J.M."/>
            <person name="Kent R."/>
            <person name="Lemieux S."/>
            <person name="Malavazi I."/>
            <person name="Orvis J."/>
            <person name="Roemer T."/>
            <person name="Ronning C.M."/>
            <person name="Sundaram J.P."/>
            <person name="Sutton G."/>
            <person name="Turner G."/>
            <person name="Venter J.C."/>
            <person name="White O.R."/>
            <person name="Whitty B.R."/>
            <person name="Youngman P."/>
            <person name="Wolfe K.H."/>
            <person name="Goldman G.H."/>
            <person name="Wortman J.R."/>
            <person name="Jiang B."/>
            <person name="Denning D.W."/>
            <person name="Nierman W.C."/>
        </authorList>
    </citation>
    <scope>NUCLEOTIDE SEQUENCE [LARGE SCALE GENOMIC DNA]</scope>
    <source>
        <strain evidence="3">ATCC 1007 / CBS 513.65 / DSM 816 / NCTC 3887 / NRRL 1</strain>
    </source>
</reference>
<dbReference type="OMA" id="MYEERME"/>
<dbReference type="AlphaFoldDB" id="A1CIH1"/>
<evidence type="ECO:0000313" key="2">
    <source>
        <dbReference type="EMBL" id="EAW10676.1"/>
    </source>
</evidence>
<evidence type="ECO:0000313" key="3">
    <source>
        <dbReference type="Proteomes" id="UP000006701"/>
    </source>
</evidence>
<dbReference type="EMBL" id="DS027054">
    <property type="protein sequence ID" value="EAW10676.1"/>
    <property type="molecule type" value="Genomic_DNA"/>
</dbReference>
<dbReference type="HOGENOM" id="CLU_150129_0_0_1"/>
<name>A1CIH1_ASPCL</name>
<dbReference type="VEuPathDB" id="FungiDB:ACLA_051480"/>
<dbReference type="OrthoDB" id="197676at2759"/>